<organism evidence="2">
    <name type="scientific">marine sediment metagenome</name>
    <dbReference type="NCBI Taxonomy" id="412755"/>
    <lineage>
        <taxon>unclassified sequences</taxon>
        <taxon>metagenomes</taxon>
        <taxon>ecological metagenomes</taxon>
    </lineage>
</organism>
<dbReference type="EMBL" id="BARS01018548">
    <property type="protein sequence ID" value="GAF95733.1"/>
    <property type="molecule type" value="Genomic_DNA"/>
</dbReference>
<feature type="transmembrane region" description="Helical" evidence="1">
    <location>
        <begin position="125"/>
        <end position="142"/>
    </location>
</feature>
<keyword evidence="1" id="KW-1133">Transmembrane helix</keyword>
<protein>
    <recommendedName>
        <fullName evidence="3">DUF998 domain-containing protein</fullName>
    </recommendedName>
</protein>
<accession>X0TQB9</accession>
<comment type="caution">
    <text evidence="2">The sequence shown here is derived from an EMBL/GenBank/DDBJ whole genome shotgun (WGS) entry which is preliminary data.</text>
</comment>
<evidence type="ECO:0008006" key="3">
    <source>
        <dbReference type="Google" id="ProtNLM"/>
    </source>
</evidence>
<feature type="transmembrane region" description="Helical" evidence="1">
    <location>
        <begin position="65"/>
        <end position="86"/>
    </location>
</feature>
<name>X0TQB9_9ZZZZ</name>
<feature type="transmembrane region" description="Helical" evidence="1">
    <location>
        <begin position="39"/>
        <end position="59"/>
    </location>
</feature>
<gene>
    <name evidence="2" type="ORF">S01H1_30178</name>
</gene>
<dbReference type="InterPro" id="IPR009339">
    <property type="entry name" value="DUF998"/>
</dbReference>
<evidence type="ECO:0000313" key="2">
    <source>
        <dbReference type="EMBL" id="GAF95733.1"/>
    </source>
</evidence>
<proteinExistence type="predicted"/>
<dbReference type="AlphaFoldDB" id="X0TQB9"/>
<sequence length="149" mass="15263">MSELALGQHGWAMFLAFLGLAVAVFGVQSAIGDYGAARGYRVLLGAAAMLFLAAGVFPLGETSTVHIGAITLAFVFAVLAMYLFPSAAGRASVAAPRAVSWILAAGVAVSVALGQIIPIGIAQRLAAGCLLAWLVILSLRLPQQQKGKV</sequence>
<keyword evidence="1" id="KW-0472">Membrane</keyword>
<feature type="transmembrane region" description="Helical" evidence="1">
    <location>
        <begin position="6"/>
        <end position="27"/>
    </location>
</feature>
<keyword evidence="1" id="KW-0812">Transmembrane</keyword>
<feature type="transmembrane region" description="Helical" evidence="1">
    <location>
        <begin position="98"/>
        <end position="119"/>
    </location>
</feature>
<reference evidence="2" key="1">
    <citation type="journal article" date="2014" name="Front. Microbiol.">
        <title>High frequency of phylogenetically diverse reductive dehalogenase-homologous genes in deep subseafloor sedimentary metagenomes.</title>
        <authorList>
            <person name="Kawai M."/>
            <person name="Futagami T."/>
            <person name="Toyoda A."/>
            <person name="Takaki Y."/>
            <person name="Nishi S."/>
            <person name="Hori S."/>
            <person name="Arai W."/>
            <person name="Tsubouchi T."/>
            <person name="Morono Y."/>
            <person name="Uchiyama I."/>
            <person name="Ito T."/>
            <person name="Fujiyama A."/>
            <person name="Inagaki F."/>
            <person name="Takami H."/>
        </authorList>
    </citation>
    <scope>NUCLEOTIDE SEQUENCE</scope>
    <source>
        <strain evidence="2">Expedition CK06-06</strain>
    </source>
</reference>
<dbReference type="Pfam" id="PF06197">
    <property type="entry name" value="DUF998"/>
    <property type="match status" value="1"/>
</dbReference>
<evidence type="ECO:0000256" key="1">
    <source>
        <dbReference type="SAM" id="Phobius"/>
    </source>
</evidence>